<keyword evidence="10" id="KW-1185">Reference proteome</keyword>
<keyword evidence="1 7" id="KW-0596">Phosphopantetheine</keyword>
<gene>
    <name evidence="7" type="primary">acpP</name>
    <name evidence="9" type="ORF">OC696_00980</name>
</gene>
<comment type="similarity">
    <text evidence="7">Belongs to the acyl carrier protein (ACP) family.</text>
</comment>
<evidence type="ECO:0000256" key="2">
    <source>
        <dbReference type="ARBA" id="ARBA00022516"/>
    </source>
</evidence>
<comment type="pathway">
    <text evidence="7">Lipid metabolism; fatty acid biosynthesis.</text>
</comment>
<dbReference type="PROSITE" id="PS50075">
    <property type="entry name" value="CARRIER"/>
    <property type="match status" value="1"/>
</dbReference>
<dbReference type="SUPFAM" id="SSF47336">
    <property type="entry name" value="ACP-like"/>
    <property type="match status" value="1"/>
</dbReference>
<dbReference type="PANTHER" id="PTHR20863:SF76">
    <property type="entry name" value="CARRIER DOMAIN-CONTAINING PROTEIN"/>
    <property type="match status" value="1"/>
</dbReference>
<reference evidence="9 10" key="1">
    <citation type="journal article" date="2023" name="Int. J. Syst. Evol. Microbiol.">
        <title>The observation of taxonomic boundaries for the 16SrII and 16SrXXV phytoplasmas using genome-based delimitation.</title>
        <authorList>
            <person name="Rodrigues Jardim B."/>
            <person name="Tran-Nguyen L.T.T."/>
            <person name="Gambley C."/>
            <person name="Al-Sadi A.M."/>
            <person name="Al-Subhi A.M."/>
            <person name="Foissac X."/>
            <person name="Salar P."/>
            <person name="Cai H."/>
            <person name="Yang J.Y."/>
            <person name="Davis R."/>
            <person name="Jones L."/>
            <person name="Rodoni B."/>
            <person name="Constable F.E."/>
        </authorList>
    </citation>
    <scope>NUCLEOTIDE SEQUENCE [LARGE SCALE GENOMIC DNA]</scope>
    <source>
        <strain evidence="9">BAWM-OMN-P26</strain>
    </source>
</reference>
<comment type="function">
    <text evidence="7">Carrier of the growing fatty acid chain in fatty acid biosynthesis.</text>
</comment>
<dbReference type="GO" id="GO:0016020">
    <property type="term" value="C:membrane"/>
    <property type="evidence" value="ECO:0007669"/>
    <property type="project" value="GOC"/>
</dbReference>
<proteinExistence type="inferred from homology"/>
<evidence type="ECO:0000313" key="10">
    <source>
        <dbReference type="Proteomes" id="UP001170651"/>
    </source>
</evidence>
<keyword evidence="5 7" id="KW-0443">Lipid metabolism</keyword>
<dbReference type="Pfam" id="PF00550">
    <property type="entry name" value="PP-binding"/>
    <property type="match status" value="1"/>
</dbReference>
<dbReference type="GeneID" id="93018485"/>
<evidence type="ECO:0000256" key="6">
    <source>
        <dbReference type="ARBA" id="ARBA00023160"/>
    </source>
</evidence>
<dbReference type="GO" id="GO:0005829">
    <property type="term" value="C:cytosol"/>
    <property type="evidence" value="ECO:0007669"/>
    <property type="project" value="TreeGrafter"/>
</dbReference>
<evidence type="ECO:0000313" key="9">
    <source>
        <dbReference type="EMBL" id="MDO8054445.1"/>
    </source>
</evidence>
<dbReference type="InterPro" id="IPR003231">
    <property type="entry name" value="ACP"/>
</dbReference>
<feature type="modified residue" description="O-(pantetheine 4'-phosphoryl)serine" evidence="7">
    <location>
        <position position="34"/>
    </location>
</feature>
<dbReference type="EMBL" id="JAOSIW010000005">
    <property type="protein sequence ID" value="MDO8054445.1"/>
    <property type="molecule type" value="Genomic_DNA"/>
</dbReference>
<sequence>MFNKIKKIIAEQLSISEDIITLETKLKEDLGMDSIDAVNLAIQLEKIFDIKISDEQLQQFKLVKDITVYIESNFSGCLDENKIVESKKNRS</sequence>
<dbReference type="InterPro" id="IPR036736">
    <property type="entry name" value="ACP-like_sf"/>
</dbReference>
<dbReference type="GO" id="GO:0000035">
    <property type="term" value="F:acyl binding"/>
    <property type="evidence" value="ECO:0007669"/>
    <property type="project" value="TreeGrafter"/>
</dbReference>
<keyword evidence="6 7" id="KW-0275">Fatty acid biosynthesis</keyword>
<dbReference type="InterPro" id="IPR009081">
    <property type="entry name" value="PP-bd_ACP"/>
</dbReference>
<evidence type="ECO:0000256" key="4">
    <source>
        <dbReference type="ARBA" id="ARBA00022832"/>
    </source>
</evidence>
<protein>
    <recommendedName>
        <fullName evidence="7">Acyl carrier protein</fullName>
        <shortName evidence="7">ACP</shortName>
    </recommendedName>
</protein>
<organism evidence="9 10">
    <name type="scientific">Candidatus Phytoplasma australasiaticum subsp. australasiaticum</name>
    <dbReference type="NCBI Taxonomy" id="2832407"/>
    <lineage>
        <taxon>Bacteria</taxon>
        <taxon>Bacillati</taxon>
        <taxon>Mycoplasmatota</taxon>
        <taxon>Mollicutes</taxon>
        <taxon>Acholeplasmatales</taxon>
        <taxon>Acholeplasmataceae</taxon>
        <taxon>Candidatus Phytoplasma</taxon>
        <taxon>16SrII (Peanut WB group)</taxon>
        <taxon>Candidatus Phytoplasma australasiaticum</taxon>
    </lineage>
</organism>
<dbReference type="RefSeq" id="WP_004995480.1">
    <property type="nucleotide sequence ID" value="NZ_JALQCT010000009.1"/>
</dbReference>
<dbReference type="NCBIfam" id="NF002148">
    <property type="entry name" value="PRK00982.1-2"/>
    <property type="match status" value="1"/>
</dbReference>
<comment type="subcellular location">
    <subcellularLocation>
        <location evidence="7">Cytoplasm</location>
    </subcellularLocation>
</comment>
<dbReference type="Proteomes" id="UP001170651">
    <property type="component" value="Unassembled WGS sequence"/>
</dbReference>
<comment type="PTM">
    <text evidence="7">4'-phosphopantetheine is transferred from CoA to a specific serine of apo-ACP by AcpS. This modification is essential for activity because fatty acids are bound in thioester linkage to the sulfhydryl of the prosthetic group.</text>
</comment>
<evidence type="ECO:0000256" key="1">
    <source>
        <dbReference type="ARBA" id="ARBA00022450"/>
    </source>
</evidence>
<dbReference type="GO" id="GO:0009245">
    <property type="term" value="P:lipid A biosynthetic process"/>
    <property type="evidence" value="ECO:0007669"/>
    <property type="project" value="TreeGrafter"/>
</dbReference>
<keyword evidence="2 7" id="KW-0444">Lipid biosynthesis</keyword>
<name>A0A9K3VLR1_9MOLU</name>
<evidence type="ECO:0000256" key="7">
    <source>
        <dbReference type="HAMAP-Rule" id="MF_01217"/>
    </source>
</evidence>
<dbReference type="HAMAP" id="MF_01217">
    <property type="entry name" value="Acyl_carrier"/>
    <property type="match status" value="1"/>
</dbReference>
<evidence type="ECO:0000256" key="3">
    <source>
        <dbReference type="ARBA" id="ARBA00022553"/>
    </source>
</evidence>
<dbReference type="AlphaFoldDB" id="A0A9K3VLR1"/>
<keyword evidence="7" id="KW-0963">Cytoplasm</keyword>
<dbReference type="PANTHER" id="PTHR20863">
    <property type="entry name" value="ACYL CARRIER PROTEIN"/>
    <property type="match status" value="1"/>
</dbReference>
<feature type="domain" description="Carrier" evidence="8">
    <location>
        <begin position="1"/>
        <end position="74"/>
    </location>
</feature>
<comment type="caution">
    <text evidence="9">The sequence shown here is derived from an EMBL/GenBank/DDBJ whole genome shotgun (WGS) entry which is preliminary data.</text>
</comment>
<dbReference type="Gene3D" id="1.10.1200.10">
    <property type="entry name" value="ACP-like"/>
    <property type="match status" value="1"/>
</dbReference>
<evidence type="ECO:0000256" key="5">
    <source>
        <dbReference type="ARBA" id="ARBA00023098"/>
    </source>
</evidence>
<keyword evidence="3 7" id="KW-0597">Phosphoprotein</keyword>
<dbReference type="GO" id="GO:0000036">
    <property type="term" value="F:acyl carrier activity"/>
    <property type="evidence" value="ECO:0007669"/>
    <property type="project" value="UniProtKB-UniRule"/>
</dbReference>
<accession>A0A9K3VLR1</accession>
<keyword evidence="4 7" id="KW-0276">Fatty acid metabolism</keyword>
<evidence type="ECO:0000259" key="8">
    <source>
        <dbReference type="PROSITE" id="PS50075"/>
    </source>
</evidence>